<comment type="similarity">
    <text evidence="2">Belongs to the HsdR family.</text>
</comment>
<keyword evidence="6" id="KW-0680">Restriction system</keyword>
<dbReference type="CDD" id="cd22332">
    <property type="entry name" value="HsdR_N"/>
    <property type="match status" value="1"/>
</dbReference>
<dbReference type="PANTHER" id="PTHR30195:SF16">
    <property type="entry name" value="TYPE I RESTRICTION ENZYME ENDONUCLEASE SUBUNIT"/>
    <property type="match status" value="1"/>
</dbReference>
<evidence type="ECO:0000256" key="4">
    <source>
        <dbReference type="ARBA" id="ARBA00022722"/>
    </source>
</evidence>
<evidence type="ECO:0000313" key="12">
    <source>
        <dbReference type="EMBL" id="MBF4986424.1"/>
    </source>
</evidence>
<proteinExistence type="inferred from homology"/>
<evidence type="ECO:0000256" key="8">
    <source>
        <dbReference type="ARBA" id="ARBA00022801"/>
    </source>
</evidence>
<dbReference type="InterPro" id="IPR007409">
    <property type="entry name" value="Restrct_endonuc_type1_HsdR_N"/>
</dbReference>
<keyword evidence="9" id="KW-0067">ATP-binding</keyword>
<dbReference type="Proteomes" id="UP001194729">
    <property type="component" value="Unassembled WGS sequence"/>
</dbReference>
<dbReference type="EC" id="3.1.21.3" evidence="3"/>
<comment type="catalytic activity">
    <reaction evidence="1">
        <text>Endonucleolytic cleavage of DNA to give random double-stranded fragments with terminal 5'-phosphates, ATP is simultaneously hydrolyzed.</text>
        <dbReference type="EC" id="3.1.21.3"/>
    </reaction>
</comment>
<reference evidence="12 13" key="1">
    <citation type="submission" date="2020-11" db="EMBL/GenBank/DDBJ databases">
        <title>P. mediterranea TC4 genome.</title>
        <authorList>
            <person name="Molmeret M."/>
        </authorList>
    </citation>
    <scope>NUCLEOTIDE SEQUENCE [LARGE SCALE GENOMIC DNA]</scope>
    <source>
        <strain evidence="12 13">TC4</strain>
    </source>
</reference>
<dbReference type="Pfam" id="PF04313">
    <property type="entry name" value="HSDR_N"/>
    <property type="match status" value="1"/>
</dbReference>
<feature type="domain" description="Restriction endonuclease type I HsdR N-terminal" evidence="11">
    <location>
        <begin position="5"/>
        <end position="149"/>
    </location>
</feature>
<organism evidence="12 13">
    <name type="scientific">Nonlabens mediterrranea</name>
    <dbReference type="NCBI Taxonomy" id="1419947"/>
    <lineage>
        <taxon>Bacteria</taxon>
        <taxon>Pseudomonadati</taxon>
        <taxon>Bacteroidota</taxon>
        <taxon>Flavobacteriia</taxon>
        <taxon>Flavobacteriales</taxon>
        <taxon>Flavobacteriaceae</taxon>
        <taxon>Nonlabens</taxon>
    </lineage>
</organism>
<accession>A0ABS0AC04</accession>
<comment type="caution">
    <text evidence="12">The sequence shown here is derived from an EMBL/GenBank/DDBJ whole genome shotgun (WGS) entry which is preliminary data.</text>
</comment>
<evidence type="ECO:0000256" key="10">
    <source>
        <dbReference type="ARBA" id="ARBA00023125"/>
    </source>
</evidence>
<dbReference type="InterPro" id="IPR051268">
    <property type="entry name" value="Type-I_R_enzyme_R_subunit"/>
</dbReference>
<evidence type="ECO:0000256" key="1">
    <source>
        <dbReference type="ARBA" id="ARBA00000851"/>
    </source>
</evidence>
<keyword evidence="4" id="KW-0540">Nuclease</keyword>
<keyword evidence="13" id="KW-1185">Reference proteome</keyword>
<keyword evidence="5" id="KW-0547">Nucleotide-binding</keyword>
<evidence type="ECO:0000256" key="9">
    <source>
        <dbReference type="ARBA" id="ARBA00022840"/>
    </source>
</evidence>
<feature type="non-terminal residue" evidence="12">
    <location>
        <position position="149"/>
    </location>
</feature>
<evidence type="ECO:0000256" key="2">
    <source>
        <dbReference type="ARBA" id="ARBA00008598"/>
    </source>
</evidence>
<keyword evidence="7 12" id="KW-0255">Endonuclease</keyword>
<sequence>MTTQPEQILENNLVTQLVALGYKKVEIVDEVSMLSNLKAQLEKHNKVTLSEQDFKQVLNYINKGSIFDRAKILRDRVPYVNDKGENKTIELINLIHWCRNEYQVTQQVTIEGKYKNRYDVTILINGLPLVQIELKRRGLELKEAFNQIN</sequence>
<evidence type="ECO:0000256" key="3">
    <source>
        <dbReference type="ARBA" id="ARBA00012654"/>
    </source>
</evidence>
<keyword evidence="10" id="KW-0238">DNA-binding</keyword>
<protein>
    <recommendedName>
        <fullName evidence="3">type I site-specific deoxyribonuclease</fullName>
        <ecNumber evidence="3">3.1.21.3</ecNumber>
    </recommendedName>
</protein>
<gene>
    <name evidence="12" type="ORF">FNJ87_19645</name>
</gene>
<evidence type="ECO:0000313" key="13">
    <source>
        <dbReference type="Proteomes" id="UP001194729"/>
    </source>
</evidence>
<dbReference type="Gene3D" id="3.90.1570.50">
    <property type="match status" value="1"/>
</dbReference>
<evidence type="ECO:0000256" key="6">
    <source>
        <dbReference type="ARBA" id="ARBA00022747"/>
    </source>
</evidence>
<dbReference type="PANTHER" id="PTHR30195">
    <property type="entry name" value="TYPE I SITE-SPECIFIC DEOXYRIBONUCLEASE PROTEIN SUBUNIT M AND R"/>
    <property type="match status" value="1"/>
</dbReference>
<dbReference type="EMBL" id="JADKYU010001189">
    <property type="protein sequence ID" value="MBF4986424.1"/>
    <property type="molecule type" value="Genomic_DNA"/>
</dbReference>
<name>A0ABS0AC04_9FLAO</name>
<evidence type="ECO:0000259" key="11">
    <source>
        <dbReference type="Pfam" id="PF04313"/>
    </source>
</evidence>
<evidence type="ECO:0000256" key="7">
    <source>
        <dbReference type="ARBA" id="ARBA00022759"/>
    </source>
</evidence>
<keyword evidence="8" id="KW-0378">Hydrolase</keyword>
<dbReference type="GO" id="GO:0004519">
    <property type="term" value="F:endonuclease activity"/>
    <property type="evidence" value="ECO:0007669"/>
    <property type="project" value="UniProtKB-KW"/>
</dbReference>
<evidence type="ECO:0000256" key="5">
    <source>
        <dbReference type="ARBA" id="ARBA00022741"/>
    </source>
</evidence>